<feature type="compositionally biased region" description="Pro residues" evidence="1">
    <location>
        <begin position="374"/>
        <end position="384"/>
    </location>
</feature>
<dbReference type="EMBL" id="CP155447">
    <property type="protein sequence ID" value="XBH02666.1"/>
    <property type="molecule type" value="Genomic_DNA"/>
</dbReference>
<feature type="region of interest" description="Disordered" evidence="1">
    <location>
        <begin position="325"/>
        <end position="413"/>
    </location>
</feature>
<sequence>MRLHEQTTDSTRRTWCWIILGITLAPSPVLAQSQAESAQLARSADPIDLAAGSIRHWSQGPDQWLLLQGKVAILQGLEGVRANQAVIRVTRSETQTGALHRLDVYAEGQAQPIGRPVSPLPVYRTTLVTDKNVRFKPYDNKVVAREASPPKGLAILDRAFPASALAKASGSAVPPRTRPADRPVEPPAALATIPEIDLTPSAVTPTTVTRRALPAAQAAAAPRAVTPRPSSRPIIPVEHLNESMPVVVPTPADVSPATLASRGYPVTEGIETSRQAAPPPTTRPVVPVTEPLPELAPVPPEVAPATAASAERTGKMDRVVVPTQFEPEGFDGGSPGDPPGGFPAPAESPEMEDAPSVPNLSPFPLEPPTELDPLPGPALTPNPRLPEGGAAAPARPAPPTIPIMPGTQRTTRMNSRDGTPYTLQTLPNAGGFSTIVIRGGVNVLTVSPPPVGLIDLSADRVIIWRKMDAKTITGPNGEKIESSGDPMEVYLEGHVIIRQDKQEVAGTGDQQTYHAEKAYFNIQSGRLIAVDAELDMFAPGLIAPTKMFSPRIEQFRPLVPGTDGGMIYGREEIRADQTMITGSRFPVPGYRFTSRSIDINHVVSAKTDPNTGQSVGDPRDPRTEPDLTWRIDARRNVFYLGPLPVFYWPRILANADDIEPPIRQIRYGYNNYLGHQILTDFNGFRLFGIRKPDWIDSWNVDIDYLSMRSQQFPALGSEIGWFGKDFVSDLFDPYRRNIRETDRVGPDGYFGYLDMWGLRDDGIDVLGTGPAIVTPSGDIRLPDGTVPGKRGYQRGISGIPGLPNGVPPFQKYRGRINMRHMQSLLGADADPYEDFRFQVEAAYVSDRQFLEEYYKRLTETGLDQETLGYVIRQKDNWAWSIWTEANLQNFNTETQWLPRLDYYRLGDSPLGNLLTYSQHSGIDYANVHTAVEVNNPNIFAFMPYDPISNTSGVFRSGRAFTNHELDLPLNFDNILRVVPYVQGQAVGWDNQISGNAVGRIWGAAGARADIMAWRRYPDIESDLFNVHGLNHKVNFQVDYRNAYSNVNLNEIGVQDDLDDNTYEFVRRYFALFQYHGGVLPAQYDPRHLILRRGISPITGTTDVQGTIQTLQLNMHSRLQTKRGPEGRRRIMDFMTFDLSSTYFPYAQRDNFGKAFGQNSYNWQWFLGDRTSLVSYGWFEFFDIGGKPKIQASKNLASDPFGLNVITSGISISRPPRGNIFIGYTILDSGQITTSALNPSVSYWMSPKWYGTFSTSYDFGNAIWLSSMFSFTRVGADYLTTIGLVVDPQRNNFSQLAIAISPRLSPGIRLGSGSGLSQFDSRYAPTQ</sequence>
<evidence type="ECO:0000256" key="1">
    <source>
        <dbReference type="SAM" id="MobiDB-lite"/>
    </source>
</evidence>
<evidence type="ECO:0008006" key="3">
    <source>
        <dbReference type="Google" id="ProtNLM"/>
    </source>
</evidence>
<protein>
    <recommendedName>
        <fullName evidence="3">LPS-assembly protein LptD</fullName>
    </recommendedName>
</protein>
<gene>
    <name evidence="2" type="ORF">V5E97_30730</name>
</gene>
<reference evidence="2" key="1">
    <citation type="submission" date="2024-05" db="EMBL/GenBank/DDBJ databases">
        <title>Planctomycetes of the genus Singulisphaera possess chitinolytic capabilities.</title>
        <authorList>
            <person name="Ivanova A."/>
        </authorList>
    </citation>
    <scope>NUCLEOTIDE SEQUENCE</scope>
    <source>
        <strain evidence="2">Ch08T</strain>
    </source>
</reference>
<evidence type="ECO:0000313" key="2">
    <source>
        <dbReference type="EMBL" id="XBH02666.1"/>
    </source>
</evidence>
<proteinExistence type="predicted"/>
<feature type="region of interest" description="Disordered" evidence="1">
    <location>
        <begin position="605"/>
        <end position="624"/>
    </location>
</feature>
<name>A0AAU7CBX3_9BACT</name>
<feature type="compositionally biased region" description="Low complexity" evidence="1">
    <location>
        <begin position="385"/>
        <end position="394"/>
    </location>
</feature>
<accession>A0AAU7CBX3</accession>
<organism evidence="2">
    <name type="scientific">Singulisphaera sp. Ch08</name>
    <dbReference type="NCBI Taxonomy" id="3120278"/>
    <lineage>
        <taxon>Bacteria</taxon>
        <taxon>Pseudomonadati</taxon>
        <taxon>Planctomycetota</taxon>
        <taxon>Planctomycetia</taxon>
        <taxon>Isosphaerales</taxon>
        <taxon>Isosphaeraceae</taxon>
        <taxon>Singulisphaera</taxon>
    </lineage>
</organism>
<dbReference type="RefSeq" id="WP_406695407.1">
    <property type="nucleotide sequence ID" value="NZ_CP155447.1"/>
</dbReference>